<accession>A0A0A9DJW7</accession>
<name>A0A0A9DJW7_ARUDO</name>
<evidence type="ECO:0000256" key="1">
    <source>
        <dbReference type="SAM" id="MobiDB-lite"/>
    </source>
</evidence>
<evidence type="ECO:0000313" key="2">
    <source>
        <dbReference type="EMBL" id="JAD84052.1"/>
    </source>
</evidence>
<feature type="region of interest" description="Disordered" evidence="1">
    <location>
        <begin position="14"/>
        <end position="57"/>
    </location>
</feature>
<reference evidence="2" key="1">
    <citation type="submission" date="2014-09" db="EMBL/GenBank/DDBJ databases">
        <authorList>
            <person name="Magalhaes I.L.F."/>
            <person name="Oliveira U."/>
            <person name="Santos F.R."/>
            <person name="Vidigal T.H.D.A."/>
            <person name="Brescovit A.D."/>
            <person name="Santos A.J."/>
        </authorList>
    </citation>
    <scope>NUCLEOTIDE SEQUENCE</scope>
    <source>
        <tissue evidence="2">Shoot tissue taken approximately 20 cm above the soil surface</tissue>
    </source>
</reference>
<organism evidence="2">
    <name type="scientific">Arundo donax</name>
    <name type="common">Giant reed</name>
    <name type="synonym">Donax arundinaceus</name>
    <dbReference type="NCBI Taxonomy" id="35708"/>
    <lineage>
        <taxon>Eukaryota</taxon>
        <taxon>Viridiplantae</taxon>
        <taxon>Streptophyta</taxon>
        <taxon>Embryophyta</taxon>
        <taxon>Tracheophyta</taxon>
        <taxon>Spermatophyta</taxon>
        <taxon>Magnoliopsida</taxon>
        <taxon>Liliopsida</taxon>
        <taxon>Poales</taxon>
        <taxon>Poaceae</taxon>
        <taxon>PACMAD clade</taxon>
        <taxon>Arundinoideae</taxon>
        <taxon>Arundineae</taxon>
        <taxon>Arundo</taxon>
    </lineage>
</organism>
<reference evidence="2" key="2">
    <citation type="journal article" date="2015" name="Data Brief">
        <title>Shoot transcriptome of the giant reed, Arundo donax.</title>
        <authorList>
            <person name="Barrero R.A."/>
            <person name="Guerrero F.D."/>
            <person name="Moolhuijzen P."/>
            <person name="Goolsby J.A."/>
            <person name="Tidwell J."/>
            <person name="Bellgard S.E."/>
            <person name="Bellgard M.I."/>
        </authorList>
    </citation>
    <scope>NUCLEOTIDE SEQUENCE</scope>
    <source>
        <tissue evidence="2">Shoot tissue taken approximately 20 cm above the soil surface</tissue>
    </source>
</reference>
<sequence length="57" mass="6133">MNLLVVVLDRGGFTAGGRRVRPDDGGRHRGHGAPRALHHRGRGRHAVDARHGAIGPR</sequence>
<dbReference type="AlphaFoldDB" id="A0A0A9DJW7"/>
<proteinExistence type="predicted"/>
<protein>
    <submittedName>
        <fullName evidence="2">Uncharacterized protein</fullName>
    </submittedName>
</protein>
<dbReference type="EMBL" id="GBRH01213843">
    <property type="protein sequence ID" value="JAD84052.1"/>
    <property type="molecule type" value="Transcribed_RNA"/>
</dbReference>
<feature type="compositionally biased region" description="Basic residues" evidence="1">
    <location>
        <begin position="28"/>
        <end position="44"/>
    </location>
</feature>